<evidence type="ECO:0000313" key="1">
    <source>
        <dbReference type="EMBL" id="OOW65152.1"/>
    </source>
</evidence>
<protein>
    <submittedName>
        <fullName evidence="1">Uncharacterized protein</fullName>
    </submittedName>
</protein>
<organism evidence="1 2">
    <name type="scientific">Xanthomonas axonopodis pv. melhusii</name>
    <dbReference type="NCBI Taxonomy" id="487834"/>
    <lineage>
        <taxon>Bacteria</taxon>
        <taxon>Pseudomonadati</taxon>
        <taxon>Pseudomonadota</taxon>
        <taxon>Gammaproteobacteria</taxon>
        <taxon>Lysobacterales</taxon>
        <taxon>Lysobacteraceae</taxon>
        <taxon>Xanthomonas</taxon>
    </lineage>
</organism>
<dbReference type="AlphaFoldDB" id="A0A1T1NPT9"/>
<evidence type="ECO:0000313" key="2">
    <source>
        <dbReference type="Proteomes" id="UP000190559"/>
    </source>
</evidence>
<accession>A0A1T1NPT9</accession>
<name>A0A1T1NPT9_9XANT</name>
<comment type="caution">
    <text evidence="1">The sequence shown here is derived from an EMBL/GenBank/DDBJ whole genome shotgun (WGS) entry which is preliminary data.</text>
</comment>
<sequence>MDRAGSETSATACTRWRRRPVLANTVLQQFQAIVTRPELAGV</sequence>
<reference evidence="1 2" key="1">
    <citation type="submission" date="2015-12" db="EMBL/GenBank/DDBJ databases">
        <authorList>
            <person name="Shamseldin A."/>
            <person name="Moawad H."/>
            <person name="Abd El-Rahim W.M."/>
            <person name="Sadowsky M.J."/>
        </authorList>
    </citation>
    <scope>NUCLEOTIDE SEQUENCE [LARGE SCALE GENOMIC DNA]</scope>
    <source>
        <strain evidence="1 2">LMG9050</strain>
    </source>
</reference>
<dbReference type="Proteomes" id="UP000190559">
    <property type="component" value="Unassembled WGS sequence"/>
</dbReference>
<gene>
    <name evidence="1" type="ORF">Xmlh_05035</name>
</gene>
<proteinExistence type="predicted"/>
<dbReference type="EMBL" id="LOJW01000069">
    <property type="protein sequence ID" value="OOW65152.1"/>
    <property type="molecule type" value="Genomic_DNA"/>
</dbReference>